<gene>
    <name evidence="9" type="ORF">LFYK43_05250</name>
</gene>
<keyword evidence="10" id="KW-1185">Reference proteome</keyword>
<evidence type="ECO:0000256" key="5">
    <source>
        <dbReference type="ARBA" id="ARBA00022679"/>
    </source>
</evidence>
<dbReference type="GO" id="GO:0016301">
    <property type="term" value="F:kinase activity"/>
    <property type="evidence" value="ECO:0007669"/>
    <property type="project" value="UniProtKB-KW"/>
</dbReference>
<dbReference type="Proteomes" id="UP000286848">
    <property type="component" value="Unassembled WGS sequence"/>
</dbReference>
<reference evidence="9 10" key="1">
    <citation type="journal article" date="2019" name="Int. J. Syst. Evol. Microbiol.">
        <title>Lactobacillus salitolerans sp. nov., a novel lactic acid bacterium isolated from spent mushroom substrates.</title>
        <authorList>
            <person name="Tohno M."/>
            <person name="Tanizawa Y."/>
            <person name="Kojima Y."/>
            <person name="Sakamoto M."/>
            <person name="Nakamura Y."/>
            <person name="Ohkuma M."/>
            <person name="Kobayashi H."/>
        </authorList>
    </citation>
    <scope>NUCLEOTIDE SEQUENCE [LARGE SCALE GENOMIC DNA]</scope>
    <source>
        <strain evidence="9 10">YK43</strain>
    </source>
</reference>
<evidence type="ECO:0000313" key="10">
    <source>
        <dbReference type="Proteomes" id="UP000286848"/>
    </source>
</evidence>
<evidence type="ECO:0000256" key="1">
    <source>
        <dbReference type="ARBA" id="ARBA00004496"/>
    </source>
</evidence>
<evidence type="ECO:0000256" key="3">
    <source>
        <dbReference type="ARBA" id="ARBA00022490"/>
    </source>
</evidence>
<dbReference type="InterPro" id="IPR036667">
    <property type="entry name" value="PTS_IIB_sorbose-sp_sf"/>
</dbReference>
<keyword evidence="5" id="KW-0808">Transferase</keyword>
<accession>A0A401IRB5</accession>
<dbReference type="OrthoDB" id="9788818at2"/>
<comment type="caution">
    <text evidence="9">The sequence shown here is derived from an EMBL/GenBank/DDBJ whole genome shotgun (WGS) entry which is preliminary data.</text>
</comment>
<comment type="subcellular location">
    <subcellularLocation>
        <location evidence="1">Cytoplasm</location>
    </subcellularLocation>
</comment>
<evidence type="ECO:0000313" key="9">
    <source>
        <dbReference type="EMBL" id="GBG94066.1"/>
    </source>
</evidence>
<sequence>MSVVLARIDQRLIHGITVNQWNKELHPKRYMVVDDQVANDDLVKSGMRLSKPAGTGMSIISQEKAITNFKAGKYDDHKVFLLVKEPSTLLNLIKGGVQVPAINVGALFEQDGRVPYTKRVALSEAEVQTLEELSELGIPVSFQYTPDDSPVSLDKVLKKQK</sequence>
<dbReference type="RefSeq" id="WP_124975131.1">
    <property type="nucleotide sequence ID" value="NZ_BFFP01000005.1"/>
</dbReference>
<dbReference type="PROSITE" id="PS51101">
    <property type="entry name" value="PTS_EIIB_TYPE_4"/>
    <property type="match status" value="1"/>
</dbReference>
<dbReference type="AlphaFoldDB" id="A0A401IRB5"/>
<keyword evidence="3" id="KW-0963">Cytoplasm</keyword>
<keyword evidence="7" id="KW-0418">Kinase</keyword>
<dbReference type="Pfam" id="PF03830">
    <property type="entry name" value="PTSIIB_sorb"/>
    <property type="match status" value="1"/>
</dbReference>
<dbReference type="GO" id="GO:0008982">
    <property type="term" value="F:protein-N(PI)-phosphohistidine-sugar phosphotransferase activity"/>
    <property type="evidence" value="ECO:0007669"/>
    <property type="project" value="InterPro"/>
</dbReference>
<organism evidence="9 10">
    <name type="scientific">Ligilactobacillus salitolerans</name>
    <dbReference type="NCBI Taxonomy" id="1808352"/>
    <lineage>
        <taxon>Bacteria</taxon>
        <taxon>Bacillati</taxon>
        <taxon>Bacillota</taxon>
        <taxon>Bacilli</taxon>
        <taxon>Lactobacillales</taxon>
        <taxon>Lactobacillaceae</taxon>
        <taxon>Ligilactobacillus</taxon>
    </lineage>
</organism>
<dbReference type="InterPro" id="IPR004720">
    <property type="entry name" value="PTS_IIB_sorbose-sp"/>
</dbReference>
<protein>
    <submittedName>
        <fullName evidence="9">Mannose/fructose/sorbose-specific PTS system IID component</fullName>
    </submittedName>
</protein>
<dbReference type="SUPFAM" id="SSF52728">
    <property type="entry name" value="PTS IIb component"/>
    <property type="match status" value="1"/>
</dbReference>
<dbReference type="GO" id="GO:0005737">
    <property type="term" value="C:cytoplasm"/>
    <property type="evidence" value="ECO:0007669"/>
    <property type="project" value="UniProtKB-SubCell"/>
</dbReference>
<keyword evidence="2" id="KW-0813">Transport</keyword>
<dbReference type="Gene3D" id="3.40.35.10">
    <property type="entry name" value="Phosphotransferase system, sorbose subfamily IIB component"/>
    <property type="match status" value="1"/>
</dbReference>
<evidence type="ECO:0000259" key="8">
    <source>
        <dbReference type="PROSITE" id="PS51101"/>
    </source>
</evidence>
<proteinExistence type="predicted"/>
<dbReference type="EMBL" id="BFFP01000005">
    <property type="protein sequence ID" value="GBG94066.1"/>
    <property type="molecule type" value="Genomic_DNA"/>
</dbReference>
<evidence type="ECO:0000256" key="2">
    <source>
        <dbReference type="ARBA" id="ARBA00022448"/>
    </source>
</evidence>
<name>A0A401IRB5_9LACO</name>
<keyword evidence="4" id="KW-0762">Sugar transport</keyword>
<keyword evidence="6" id="KW-0598">Phosphotransferase system</keyword>
<dbReference type="GO" id="GO:0009401">
    <property type="term" value="P:phosphoenolpyruvate-dependent sugar phosphotransferase system"/>
    <property type="evidence" value="ECO:0007669"/>
    <property type="project" value="UniProtKB-KW"/>
</dbReference>
<feature type="domain" description="PTS EIIB type-4" evidence="8">
    <location>
        <begin position="1"/>
        <end position="161"/>
    </location>
</feature>
<evidence type="ECO:0000256" key="7">
    <source>
        <dbReference type="ARBA" id="ARBA00022777"/>
    </source>
</evidence>
<evidence type="ECO:0000256" key="4">
    <source>
        <dbReference type="ARBA" id="ARBA00022597"/>
    </source>
</evidence>
<evidence type="ECO:0000256" key="6">
    <source>
        <dbReference type="ARBA" id="ARBA00022683"/>
    </source>
</evidence>